<dbReference type="PANTHER" id="PTHR24177">
    <property type="entry name" value="CASKIN"/>
    <property type="match status" value="1"/>
</dbReference>
<dbReference type="GO" id="GO:0016020">
    <property type="term" value="C:membrane"/>
    <property type="evidence" value="ECO:0007669"/>
    <property type="project" value="TreeGrafter"/>
</dbReference>
<feature type="transmembrane region" description="Helical" evidence="1">
    <location>
        <begin position="472"/>
        <end position="498"/>
    </location>
</feature>
<feature type="transmembrane region" description="Helical" evidence="1">
    <location>
        <begin position="430"/>
        <end position="460"/>
    </location>
</feature>
<protein>
    <recommendedName>
        <fullName evidence="2">PGG domain-containing protein</fullName>
    </recommendedName>
</protein>
<name>A0A7J7LA45_9MAGN</name>
<keyword evidence="4" id="KW-1185">Reference proteome</keyword>
<feature type="transmembrane region" description="Helical" evidence="1">
    <location>
        <begin position="391"/>
        <end position="410"/>
    </location>
</feature>
<evidence type="ECO:0000313" key="3">
    <source>
        <dbReference type="EMBL" id="KAF6139442.1"/>
    </source>
</evidence>
<dbReference type="EMBL" id="JACGCM010002493">
    <property type="protein sequence ID" value="KAF6139442.1"/>
    <property type="molecule type" value="Genomic_DNA"/>
</dbReference>
<keyword evidence="1" id="KW-1133">Transmembrane helix</keyword>
<dbReference type="Gene3D" id="1.25.40.20">
    <property type="entry name" value="Ankyrin repeat-containing domain"/>
    <property type="match status" value="1"/>
</dbReference>
<evidence type="ECO:0000313" key="4">
    <source>
        <dbReference type="Proteomes" id="UP000541444"/>
    </source>
</evidence>
<organism evidence="3 4">
    <name type="scientific">Kingdonia uniflora</name>
    <dbReference type="NCBI Taxonomy" id="39325"/>
    <lineage>
        <taxon>Eukaryota</taxon>
        <taxon>Viridiplantae</taxon>
        <taxon>Streptophyta</taxon>
        <taxon>Embryophyta</taxon>
        <taxon>Tracheophyta</taxon>
        <taxon>Spermatophyta</taxon>
        <taxon>Magnoliopsida</taxon>
        <taxon>Ranunculales</taxon>
        <taxon>Circaeasteraceae</taxon>
        <taxon>Kingdonia</taxon>
    </lineage>
</organism>
<proteinExistence type="predicted"/>
<comment type="caution">
    <text evidence="3">The sequence shown here is derived from an EMBL/GenBank/DDBJ whole genome shotgun (WGS) entry which is preliminary data.</text>
</comment>
<dbReference type="Pfam" id="PF12796">
    <property type="entry name" value="Ank_2"/>
    <property type="match status" value="1"/>
</dbReference>
<dbReference type="SUPFAM" id="SSF48403">
    <property type="entry name" value="Ankyrin repeat"/>
    <property type="match status" value="1"/>
</dbReference>
<dbReference type="PANTHER" id="PTHR24177:SF365">
    <property type="entry name" value="ANKYRIN REPEAT-CONTAINING PROTEIN NPR4-LIKE ISOFORM X1"/>
    <property type="match status" value="1"/>
</dbReference>
<feature type="transmembrane region" description="Helical" evidence="1">
    <location>
        <begin position="504"/>
        <end position="523"/>
    </location>
</feature>
<sequence length="549" mass="61708">SAKEENRSKKSLAWYQPLYEAAVAGDWESARRFLDIDSDTLTADISTVLMTALQVAIREGHSTPFVENLVDLMPIEALQLKNPESPIDETALGYAAIVGNVKAAEIILRKYPGMANTPDDYKRKPIYLAARYGHRDTLLYFLCHTEDSLFTGKLGVNVVKYSIKAGFYDVAIHLLERYPNLATYYEMPDTGSPLYVLAELPWIFPSGTRFRFWQRLIYAYSRTVTVAFWDILKQFVPCIKSVHDTKLRHMQTLQLVKFICKELIDIDYLKKAGSYLAPVFLAARSGIYEIVTECTQSIPEALWCCDAGVDKCKNTILHLAAKLAPVSQLNLVSGAALQMQRELQWFKEVEKHVQPTYKRSKNLEGETPRVIFSEEHKDLVKEGEKWMKDTSTACMVVATLVATVVFAAAFTVPGSNNDNGIPIFLRKDSFMIFVISDAVALFFSTASVLMFLSVLTLRYAEEDFLYSLPKRLIIGLTTLFISMTAMLIAFNAALSIVLGEKMSWIATPVALLSCVPMGLFAMLEFPLLVEMVLSTYGPSIFHKQSEVMV</sequence>
<dbReference type="Pfam" id="PF13962">
    <property type="entry name" value="PGG"/>
    <property type="match status" value="1"/>
</dbReference>
<dbReference type="InterPro" id="IPR002110">
    <property type="entry name" value="Ankyrin_rpt"/>
</dbReference>
<keyword evidence="1" id="KW-0472">Membrane</keyword>
<dbReference type="Proteomes" id="UP000541444">
    <property type="component" value="Unassembled WGS sequence"/>
</dbReference>
<accession>A0A7J7LA45</accession>
<dbReference type="InterPro" id="IPR036770">
    <property type="entry name" value="Ankyrin_rpt-contain_sf"/>
</dbReference>
<dbReference type="OrthoDB" id="1925304at2759"/>
<evidence type="ECO:0000259" key="2">
    <source>
        <dbReference type="Pfam" id="PF13962"/>
    </source>
</evidence>
<reference evidence="3 4" key="1">
    <citation type="journal article" date="2020" name="IScience">
        <title>Genome Sequencing of the Endangered Kingdonia uniflora (Circaeasteraceae, Ranunculales) Reveals Potential Mechanisms of Evolutionary Specialization.</title>
        <authorList>
            <person name="Sun Y."/>
            <person name="Deng T."/>
            <person name="Zhang A."/>
            <person name="Moore M.J."/>
            <person name="Landis J.B."/>
            <person name="Lin N."/>
            <person name="Zhang H."/>
            <person name="Zhang X."/>
            <person name="Huang J."/>
            <person name="Zhang X."/>
            <person name="Sun H."/>
            <person name="Wang H."/>
        </authorList>
    </citation>
    <scope>NUCLEOTIDE SEQUENCE [LARGE SCALE GENOMIC DNA]</scope>
    <source>
        <strain evidence="3">TB1705</strain>
        <tissue evidence="3">Leaf</tissue>
    </source>
</reference>
<gene>
    <name evidence="3" type="ORF">GIB67_026284</name>
</gene>
<dbReference type="InterPro" id="IPR026961">
    <property type="entry name" value="PGG_dom"/>
</dbReference>
<keyword evidence="1" id="KW-0812">Transmembrane</keyword>
<feature type="non-terminal residue" evidence="3">
    <location>
        <position position="1"/>
    </location>
</feature>
<evidence type="ECO:0000256" key="1">
    <source>
        <dbReference type="SAM" id="Phobius"/>
    </source>
</evidence>
<feature type="domain" description="PGG" evidence="2">
    <location>
        <begin position="384"/>
        <end position="496"/>
    </location>
</feature>
<dbReference type="AlphaFoldDB" id="A0A7J7LA45"/>